<gene>
    <name evidence="2" type="ORF">PIB30_081338</name>
</gene>
<accession>A0ABU6QSD0</accession>
<evidence type="ECO:0000256" key="1">
    <source>
        <dbReference type="SAM" id="MobiDB-lite"/>
    </source>
</evidence>
<dbReference type="EMBL" id="JASCZI010001213">
    <property type="protein sequence ID" value="MED6114551.1"/>
    <property type="molecule type" value="Genomic_DNA"/>
</dbReference>
<proteinExistence type="predicted"/>
<name>A0ABU6QSD0_9FABA</name>
<sequence length="273" mass="31523">MDKFQTFKKTITYLTEEDANASGRFKRMTLKRKRPTKLNTCDVDDDDADSRKVDRPSTSSSQHRKKRGGMKNCYCISPHDVTLLEADDKVVNLDSFKKMFGGPMCSSFHEWCYNLDWSRKKWDVLDSMLRKKGERKRKKFDKLKDCLERRSWLISAVTPSKRDMFANILDRMYIDAKTCTIPVRVEDVSHVFGLSKVGKFIRPYESLDVKQRALLREVQKNDFQGEKATILSTCDVDVDDADNRKGVRLDNVQPSSPTMIEGGPISQDIDDIQ</sequence>
<reference evidence="2 3" key="1">
    <citation type="journal article" date="2023" name="Plants (Basel)">
        <title>Bridging the Gap: Combining Genomics and Transcriptomics Approaches to Understand Stylosanthes scabra, an Orphan Legume from the Brazilian Caatinga.</title>
        <authorList>
            <person name="Ferreira-Neto J.R.C."/>
            <person name="da Silva M.D."/>
            <person name="Binneck E."/>
            <person name="de Melo N.F."/>
            <person name="da Silva R.H."/>
            <person name="de Melo A.L.T.M."/>
            <person name="Pandolfi V."/>
            <person name="Bustamante F.O."/>
            <person name="Brasileiro-Vidal A.C."/>
            <person name="Benko-Iseppon A.M."/>
        </authorList>
    </citation>
    <scope>NUCLEOTIDE SEQUENCE [LARGE SCALE GENOMIC DNA]</scope>
    <source>
        <tissue evidence="2">Leaves</tissue>
    </source>
</reference>
<comment type="caution">
    <text evidence="2">The sequence shown here is derived from an EMBL/GenBank/DDBJ whole genome shotgun (WGS) entry which is preliminary data.</text>
</comment>
<keyword evidence="3" id="KW-1185">Reference proteome</keyword>
<dbReference type="Proteomes" id="UP001341840">
    <property type="component" value="Unassembled WGS sequence"/>
</dbReference>
<protein>
    <submittedName>
        <fullName evidence="2">Uncharacterized protein</fullName>
    </submittedName>
</protein>
<evidence type="ECO:0000313" key="3">
    <source>
        <dbReference type="Proteomes" id="UP001341840"/>
    </source>
</evidence>
<organism evidence="2 3">
    <name type="scientific">Stylosanthes scabra</name>
    <dbReference type="NCBI Taxonomy" id="79078"/>
    <lineage>
        <taxon>Eukaryota</taxon>
        <taxon>Viridiplantae</taxon>
        <taxon>Streptophyta</taxon>
        <taxon>Embryophyta</taxon>
        <taxon>Tracheophyta</taxon>
        <taxon>Spermatophyta</taxon>
        <taxon>Magnoliopsida</taxon>
        <taxon>eudicotyledons</taxon>
        <taxon>Gunneridae</taxon>
        <taxon>Pentapetalae</taxon>
        <taxon>rosids</taxon>
        <taxon>fabids</taxon>
        <taxon>Fabales</taxon>
        <taxon>Fabaceae</taxon>
        <taxon>Papilionoideae</taxon>
        <taxon>50 kb inversion clade</taxon>
        <taxon>dalbergioids sensu lato</taxon>
        <taxon>Dalbergieae</taxon>
        <taxon>Pterocarpus clade</taxon>
        <taxon>Stylosanthes</taxon>
    </lineage>
</organism>
<evidence type="ECO:0000313" key="2">
    <source>
        <dbReference type="EMBL" id="MED6114551.1"/>
    </source>
</evidence>
<feature type="region of interest" description="Disordered" evidence="1">
    <location>
        <begin position="253"/>
        <end position="273"/>
    </location>
</feature>
<feature type="region of interest" description="Disordered" evidence="1">
    <location>
        <begin position="38"/>
        <end position="69"/>
    </location>
</feature>